<dbReference type="PANTHER" id="PTHR24559:SF444">
    <property type="entry name" value="REVERSE TRANSCRIPTASE DOMAIN-CONTAINING PROTEIN"/>
    <property type="match status" value="1"/>
</dbReference>
<accession>A0A5B6WHC7</accession>
<dbReference type="GO" id="GO:0003964">
    <property type="term" value="F:RNA-directed DNA polymerase activity"/>
    <property type="evidence" value="ECO:0007669"/>
    <property type="project" value="UniProtKB-KW"/>
</dbReference>
<evidence type="ECO:0000313" key="3">
    <source>
        <dbReference type="Proteomes" id="UP000325315"/>
    </source>
</evidence>
<dbReference type="Proteomes" id="UP000325315">
    <property type="component" value="Unassembled WGS sequence"/>
</dbReference>
<dbReference type="InterPro" id="IPR043128">
    <property type="entry name" value="Rev_trsase/Diguanyl_cyclase"/>
</dbReference>
<dbReference type="CDD" id="cd01647">
    <property type="entry name" value="RT_LTR"/>
    <property type="match status" value="1"/>
</dbReference>
<comment type="caution">
    <text evidence="2">The sequence shown here is derived from an EMBL/GenBank/DDBJ whole genome shotgun (WGS) entry which is preliminary data.</text>
</comment>
<evidence type="ECO:0000259" key="1">
    <source>
        <dbReference type="Pfam" id="PF00078"/>
    </source>
</evidence>
<protein>
    <submittedName>
        <fullName evidence="2">RNA-directed DNA polymerase-like protein</fullName>
    </submittedName>
</protein>
<name>A0A5B6WHC7_9ROSI</name>
<evidence type="ECO:0000313" key="2">
    <source>
        <dbReference type="EMBL" id="KAA3480626.1"/>
    </source>
</evidence>
<dbReference type="Pfam" id="PF00078">
    <property type="entry name" value="RVT_1"/>
    <property type="match status" value="1"/>
</dbReference>
<dbReference type="OrthoDB" id="1685174at2759"/>
<sequence length="126" mass="14809">MPFGLTNAPASFMDLMNQFFQPHLDRFVVVFIDDILIYSKIESEHAQHLRIVLQALREKQLYAKFSKCEFWLCEVGFLVHIVSVDEIRVDLSKVSAVMNWKIPKKCYYRRFVKKISIIASPVTRLL</sequence>
<keyword evidence="2" id="KW-0548">Nucleotidyltransferase</keyword>
<dbReference type="EMBL" id="SMMG02000003">
    <property type="protein sequence ID" value="KAA3480626.1"/>
    <property type="molecule type" value="Genomic_DNA"/>
</dbReference>
<dbReference type="InterPro" id="IPR053134">
    <property type="entry name" value="RNA-dir_DNA_polymerase"/>
</dbReference>
<organism evidence="2 3">
    <name type="scientific">Gossypium australe</name>
    <dbReference type="NCBI Taxonomy" id="47621"/>
    <lineage>
        <taxon>Eukaryota</taxon>
        <taxon>Viridiplantae</taxon>
        <taxon>Streptophyta</taxon>
        <taxon>Embryophyta</taxon>
        <taxon>Tracheophyta</taxon>
        <taxon>Spermatophyta</taxon>
        <taxon>Magnoliopsida</taxon>
        <taxon>eudicotyledons</taxon>
        <taxon>Gunneridae</taxon>
        <taxon>Pentapetalae</taxon>
        <taxon>rosids</taxon>
        <taxon>malvids</taxon>
        <taxon>Malvales</taxon>
        <taxon>Malvaceae</taxon>
        <taxon>Malvoideae</taxon>
        <taxon>Gossypium</taxon>
    </lineage>
</organism>
<dbReference type="Gene3D" id="3.30.70.270">
    <property type="match status" value="1"/>
</dbReference>
<dbReference type="PANTHER" id="PTHR24559">
    <property type="entry name" value="TRANSPOSON TY3-I GAG-POL POLYPROTEIN"/>
    <property type="match status" value="1"/>
</dbReference>
<proteinExistence type="predicted"/>
<feature type="domain" description="Reverse transcriptase" evidence="1">
    <location>
        <begin position="1"/>
        <end position="78"/>
    </location>
</feature>
<keyword evidence="3" id="KW-1185">Reference proteome</keyword>
<dbReference type="SUPFAM" id="SSF56672">
    <property type="entry name" value="DNA/RNA polymerases"/>
    <property type="match status" value="1"/>
</dbReference>
<dbReference type="AlphaFoldDB" id="A0A5B6WHC7"/>
<reference evidence="3" key="1">
    <citation type="journal article" date="2019" name="Plant Biotechnol. J.">
        <title>Genome sequencing of the Australian wild diploid species Gossypium australe highlights disease resistance and delayed gland morphogenesis.</title>
        <authorList>
            <person name="Cai Y."/>
            <person name="Cai X."/>
            <person name="Wang Q."/>
            <person name="Wang P."/>
            <person name="Zhang Y."/>
            <person name="Cai C."/>
            <person name="Xu Y."/>
            <person name="Wang K."/>
            <person name="Zhou Z."/>
            <person name="Wang C."/>
            <person name="Geng S."/>
            <person name="Li B."/>
            <person name="Dong Q."/>
            <person name="Hou Y."/>
            <person name="Wang H."/>
            <person name="Ai P."/>
            <person name="Liu Z."/>
            <person name="Yi F."/>
            <person name="Sun M."/>
            <person name="An G."/>
            <person name="Cheng J."/>
            <person name="Zhang Y."/>
            <person name="Shi Q."/>
            <person name="Xie Y."/>
            <person name="Shi X."/>
            <person name="Chang Y."/>
            <person name="Huang F."/>
            <person name="Chen Y."/>
            <person name="Hong S."/>
            <person name="Mi L."/>
            <person name="Sun Q."/>
            <person name="Zhang L."/>
            <person name="Zhou B."/>
            <person name="Peng R."/>
            <person name="Zhang X."/>
            <person name="Liu F."/>
        </authorList>
    </citation>
    <scope>NUCLEOTIDE SEQUENCE [LARGE SCALE GENOMIC DNA]</scope>
    <source>
        <strain evidence="3">cv. PA1801</strain>
    </source>
</reference>
<keyword evidence="2" id="KW-0808">Transferase</keyword>
<dbReference type="InterPro" id="IPR043502">
    <property type="entry name" value="DNA/RNA_pol_sf"/>
</dbReference>
<keyword evidence="2" id="KW-0695">RNA-directed DNA polymerase</keyword>
<gene>
    <name evidence="2" type="ORF">EPI10_021046</name>
</gene>
<dbReference type="FunFam" id="3.30.70.270:FF:000003">
    <property type="entry name" value="Transposon Ty3-G Gag-Pol polyprotein"/>
    <property type="match status" value="1"/>
</dbReference>
<dbReference type="InterPro" id="IPR000477">
    <property type="entry name" value="RT_dom"/>
</dbReference>